<dbReference type="SUPFAM" id="SSF55729">
    <property type="entry name" value="Acyl-CoA N-acyltransferases (Nat)"/>
    <property type="match status" value="1"/>
</dbReference>
<keyword evidence="3" id="KW-1185">Reference proteome</keyword>
<reference evidence="2 3" key="1">
    <citation type="submission" date="2020-02" db="EMBL/GenBank/DDBJ databases">
        <title>Complete genome sequence of the novel Campylobacter species Candidatus Campylobacter infans.</title>
        <authorList>
            <person name="Duim B."/>
            <person name="Zomer A."/>
            <person name="van der Graaf L."/>
            <person name="Wagenaar J."/>
        </authorList>
    </citation>
    <scope>NUCLEOTIDE SEQUENCE [LARGE SCALE GENOMIC DNA]</scope>
    <source>
        <strain evidence="2 3">19S00001</strain>
    </source>
</reference>
<evidence type="ECO:0000259" key="1">
    <source>
        <dbReference type="PROSITE" id="PS51186"/>
    </source>
</evidence>
<dbReference type="EMBL" id="CP049075">
    <property type="protein sequence ID" value="QLI06039.1"/>
    <property type="molecule type" value="Genomic_DNA"/>
</dbReference>
<dbReference type="PROSITE" id="PS51186">
    <property type="entry name" value="GNAT"/>
    <property type="match status" value="1"/>
</dbReference>
<proteinExistence type="predicted"/>
<accession>A0A7H9CMK4</accession>
<dbReference type="RefSeq" id="WP_179975140.1">
    <property type="nucleotide sequence ID" value="NZ_CP049075.1"/>
</dbReference>
<dbReference type="InterPro" id="IPR000182">
    <property type="entry name" value="GNAT_dom"/>
</dbReference>
<organism evidence="2 3">
    <name type="scientific">Candidatus Campylobacter infans</name>
    <dbReference type="NCBI Taxonomy" id="2561898"/>
    <lineage>
        <taxon>Bacteria</taxon>
        <taxon>Pseudomonadati</taxon>
        <taxon>Campylobacterota</taxon>
        <taxon>Epsilonproteobacteria</taxon>
        <taxon>Campylobacterales</taxon>
        <taxon>Campylobacteraceae</taxon>
        <taxon>Campylobacter</taxon>
    </lineage>
</organism>
<dbReference type="Gene3D" id="3.40.630.30">
    <property type="match status" value="1"/>
</dbReference>
<feature type="domain" description="N-acetyltransferase" evidence="1">
    <location>
        <begin position="3"/>
        <end position="150"/>
    </location>
</feature>
<keyword evidence="2" id="KW-0808">Transferase</keyword>
<dbReference type="InterPro" id="IPR016181">
    <property type="entry name" value="Acyl_CoA_acyltransferase"/>
</dbReference>
<gene>
    <name evidence="2" type="ORF">CINF_1562</name>
</gene>
<dbReference type="GO" id="GO:0016747">
    <property type="term" value="F:acyltransferase activity, transferring groups other than amino-acyl groups"/>
    <property type="evidence" value="ECO:0007669"/>
    <property type="project" value="InterPro"/>
</dbReference>
<sequence length="153" mass="18035">MNLNIRLANINDIKDVFMLANDDIVRANSINTSKIKYDEHERWFKDKISSKDTIFYVLEVDTIFAGCARIDRQEDNLWLVSINILEHFRTKKLGYYLLKNICEQNATKSLLAYIKINNLASKIIFEKNDFVLSDEILINAQKYYIFKRQQSSN</sequence>
<dbReference type="KEGG" id="cinf:CINF_1562"/>
<protein>
    <submittedName>
        <fullName evidence="2">N-acetyltransferase</fullName>
    </submittedName>
</protein>
<dbReference type="AlphaFoldDB" id="A0A7H9CMK4"/>
<evidence type="ECO:0000313" key="3">
    <source>
        <dbReference type="Proteomes" id="UP000509414"/>
    </source>
</evidence>
<evidence type="ECO:0000313" key="2">
    <source>
        <dbReference type="EMBL" id="QLI06039.1"/>
    </source>
</evidence>
<name>A0A7H9CMK4_9BACT</name>
<dbReference type="Proteomes" id="UP000509414">
    <property type="component" value="Chromosome"/>
</dbReference>